<name>A0A6J4I2Z7_9CHLR</name>
<reference evidence="1" key="1">
    <citation type="submission" date="2020-02" db="EMBL/GenBank/DDBJ databases">
        <authorList>
            <person name="Meier V. D."/>
        </authorList>
    </citation>
    <scope>NUCLEOTIDE SEQUENCE</scope>
    <source>
        <strain evidence="1">AVDCRST_MAG77</strain>
    </source>
</reference>
<evidence type="ECO:0000313" key="1">
    <source>
        <dbReference type="EMBL" id="CAA9240167.1"/>
    </source>
</evidence>
<proteinExistence type="predicted"/>
<organism evidence="1">
    <name type="scientific">uncultured Chloroflexota bacterium</name>
    <dbReference type="NCBI Taxonomy" id="166587"/>
    <lineage>
        <taxon>Bacteria</taxon>
        <taxon>Bacillati</taxon>
        <taxon>Chloroflexota</taxon>
        <taxon>environmental samples</taxon>
    </lineage>
</organism>
<accession>A0A6J4I2Z7</accession>
<sequence length="155" mass="17016">MDAPHRKPEGGWTVDRLQGRAMQPACREIARSRTRNVPVSASQDRSLIAARKAPVPRSPCAFHGSPCMLTQAHVATRRQVSSRHHHLLPKVSRQPTVSSLCSIFSREESPLFHSTWANARSRNASCNCTPAEARAITPVLDLAARPRPILTSAAQ</sequence>
<dbReference type="AlphaFoldDB" id="A0A6J4I2Z7"/>
<gene>
    <name evidence="1" type="ORF">AVDCRST_MAG77-1628</name>
</gene>
<protein>
    <submittedName>
        <fullName evidence="1">Uncharacterized protein</fullName>
    </submittedName>
</protein>
<dbReference type="EMBL" id="CADCTC010000095">
    <property type="protein sequence ID" value="CAA9240167.1"/>
    <property type="molecule type" value="Genomic_DNA"/>
</dbReference>